<dbReference type="EMBL" id="BGPR01017945">
    <property type="protein sequence ID" value="GBN77765.1"/>
    <property type="molecule type" value="Genomic_DNA"/>
</dbReference>
<dbReference type="AlphaFoldDB" id="A0A4Y2RS24"/>
<dbReference type="EMBL" id="BGPR01018250">
    <property type="protein sequence ID" value="GBN78632.1"/>
    <property type="molecule type" value="Genomic_DNA"/>
</dbReference>
<dbReference type="EMBL" id="BGPR01017941">
    <property type="protein sequence ID" value="GBN77754.1"/>
    <property type="molecule type" value="Genomic_DNA"/>
</dbReference>
<name>A0A4Y2RS24_ARAVE</name>
<protein>
    <recommendedName>
        <fullName evidence="6">C2H2-type domain-containing protein</fullName>
    </recommendedName>
</protein>
<evidence type="ECO:0000313" key="2">
    <source>
        <dbReference type="EMBL" id="GBN77765.1"/>
    </source>
</evidence>
<evidence type="ECO:0000313" key="1">
    <source>
        <dbReference type="EMBL" id="GBN77754.1"/>
    </source>
</evidence>
<dbReference type="OrthoDB" id="5988132at2759"/>
<organism evidence="3 5">
    <name type="scientific">Araneus ventricosus</name>
    <name type="common">Orbweaver spider</name>
    <name type="synonym">Epeira ventricosa</name>
    <dbReference type="NCBI Taxonomy" id="182803"/>
    <lineage>
        <taxon>Eukaryota</taxon>
        <taxon>Metazoa</taxon>
        <taxon>Ecdysozoa</taxon>
        <taxon>Arthropoda</taxon>
        <taxon>Chelicerata</taxon>
        <taxon>Arachnida</taxon>
        <taxon>Araneae</taxon>
        <taxon>Araneomorphae</taxon>
        <taxon>Entelegynae</taxon>
        <taxon>Araneoidea</taxon>
        <taxon>Araneidae</taxon>
        <taxon>Araneus</taxon>
    </lineage>
</organism>
<proteinExistence type="predicted"/>
<evidence type="ECO:0000313" key="5">
    <source>
        <dbReference type="Proteomes" id="UP000499080"/>
    </source>
</evidence>
<evidence type="ECO:0008006" key="6">
    <source>
        <dbReference type="Google" id="ProtNLM"/>
    </source>
</evidence>
<dbReference type="Proteomes" id="UP000499080">
    <property type="component" value="Unassembled WGS sequence"/>
</dbReference>
<comment type="caution">
    <text evidence="3">The sequence shown here is derived from an EMBL/GenBank/DDBJ whole genome shotgun (WGS) entry which is preliminary data.</text>
</comment>
<gene>
    <name evidence="4" type="ORF">AVEN_110830_1</name>
    <name evidence="3" type="ORF">AVEN_13370_1</name>
    <name evidence="2" type="ORF">AVEN_19551_1</name>
    <name evidence="1" type="ORF">AVEN_31160_1</name>
</gene>
<dbReference type="EMBL" id="BGPR01018272">
    <property type="protein sequence ID" value="GBN78699.1"/>
    <property type="molecule type" value="Genomic_DNA"/>
</dbReference>
<evidence type="ECO:0000313" key="4">
    <source>
        <dbReference type="EMBL" id="GBN78699.1"/>
    </source>
</evidence>
<reference evidence="3 5" key="1">
    <citation type="journal article" date="2019" name="Sci. Rep.">
        <title>Orb-weaving spider Araneus ventricosus genome elucidates the spidroin gene catalogue.</title>
        <authorList>
            <person name="Kono N."/>
            <person name="Nakamura H."/>
            <person name="Ohtoshi R."/>
            <person name="Moran D.A.P."/>
            <person name="Shinohara A."/>
            <person name="Yoshida Y."/>
            <person name="Fujiwara M."/>
            <person name="Mori M."/>
            <person name="Tomita M."/>
            <person name="Arakawa K."/>
        </authorList>
    </citation>
    <scope>NUCLEOTIDE SEQUENCE [LARGE SCALE GENOMIC DNA]</scope>
</reference>
<keyword evidence="5" id="KW-1185">Reference proteome</keyword>
<evidence type="ECO:0000313" key="3">
    <source>
        <dbReference type="EMBL" id="GBN78632.1"/>
    </source>
</evidence>
<accession>A0A4Y2RS24</accession>
<sequence>MTFWQYYGIGTGKIIEYTNSRFTSGAIVIDDFSGTENSPPVLHVKTTWKIDRLYNSLHFFPQENCNAAFDDVAPLEEHLTAETHKFTKISITLDKVRFSYTEKLKSITGRFPIAANEPENLAYNITILNVFRRGWALPN</sequence>